<dbReference type="AlphaFoldDB" id="A0A5C1QMZ8"/>
<dbReference type="Pfam" id="PF02073">
    <property type="entry name" value="Peptidase_M29"/>
    <property type="match status" value="1"/>
</dbReference>
<name>A0A5C1QMZ8_9SPIO</name>
<evidence type="ECO:0000256" key="8">
    <source>
        <dbReference type="ARBA" id="ARBA00022801"/>
    </source>
</evidence>
<evidence type="ECO:0000256" key="4">
    <source>
        <dbReference type="ARBA" id="ARBA00008236"/>
    </source>
</evidence>
<sequence length="406" mass="44735">MINYEQYARVVLQKGINLKKGQNLLISCNAGNYDLARSLATEAYTLGAGFVEISVQDNYITKARLAAQSGDELTYIPNYQIGKAHQLLSEDWARIRIDSTEEQDVLGDVDSDKLSLLSKASRTALRFVSTSMMNGEHSWCVICAPGPQWAKKVLGDKATTEELWDVLKPVLRLDREDPALAWEEHGHDLWNRCKILNEMKLDRLHFEAEGTDLIIGLNGIGRWHGGPGSLPDGRMVFNNLPTEEVFTTPDFTRCNGTVRTTKALKVLESPVEGAWFRFEEGKVVDFGADKGQDVLKQFLDMDEGARSLGEVALVDETSPIAASGLIFGSILYDENASCHIALGAGYPFCLELPPGTTGEETLKSYGCNSSLLHTDFMIGSPSLNVTGYDREGKAFSLIRSGRFVLA</sequence>
<evidence type="ECO:0000256" key="1">
    <source>
        <dbReference type="ARBA" id="ARBA00001941"/>
    </source>
</evidence>
<dbReference type="GO" id="GO:0004177">
    <property type="term" value="F:aminopeptidase activity"/>
    <property type="evidence" value="ECO:0007669"/>
    <property type="project" value="UniProtKB-KW"/>
</dbReference>
<dbReference type="KEGG" id="ock:EXM22_13185"/>
<dbReference type="PANTHER" id="PTHR34448">
    <property type="entry name" value="AMINOPEPTIDASE"/>
    <property type="match status" value="1"/>
</dbReference>
<reference evidence="10 11" key="1">
    <citation type="submission" date="2019-02" db="EMBL/GenBank/DDBJ databases">
        <title>Complete Genome Sequence and Methylome Analysis of free living Spirochaetas.</title>
        <authorList>
            <person name="Fomenkov A."/>
            <person name="Dubinina G."/>
            <person name="Leshcheva N."/>
            <person name="Mikheeva N."/>
            <person name="Grabovich M."/>
            <person name="Vincze T."/>
            <person name="Roberts R.J."/>
        </authorList>
    </citation>
    <scope>NUCLEOTIDE SEQUENCE [LARGE SCALE GENOMIC DNA]</scope>
    <source>
        <strain evidence="10 11">K2</strain>
    </source>
</reference>
<evidence type="ECO:0000256" key="7">
    <source>
        <dbReference type="ARBA" id="ARBA00022723"/>
    </source>
</evidence>
<dbReference type="GO" id="GO:0006508">
    <property type="term" value="P:proteolysis"/>
    <property type="evidence" value="ECO:0007669"/>
    <property type="project" value="UniProtKB-KW"/>
</dbReference>
<dbReference type="PRINTS" id="PR00919">
    <property type="entry name" value="THERMOPTASE"/>
</dbReference>
<evidence type="ECO:0000313" key="10">
    <source>
        <dbReference type="EMBL" id="QEN08897.1"/>
    </source>
</evidence>
<keyword evidence="8" id="KW-0378">Hydrolase</keyword>
<dbReference type="GO" id="GO:0046872">
    <property type="term" value="F:metal ion binding"/>
    <property type="evidence" value="ECO:0007669"/>
    <property type="project" value="UniProtKB-KW"/>
</dbReference>
<dbReference type="OrthoDB" id="9803993at2"/>
<dbReference type="EMBL" id="CP036150">
    <property type="protein sequence ID" value="QEN08897.1"/>
    <property type="molecule type" value="Genomic_DNA"/>
</dbReference>
<dbReference type="InterPro" id="IPR052170">
    <property type="entry name" value="M29_Exopeptidase"/>
</dbReference>
<accession>A0A5C1QMZ8</accession>
<dbReference type="GO" id="GO:0008237">
    <property type="term" value="F:metallopeptidase activity"/>
    <property type="evidence" value="ECO:0007669"/>
    <property type="project" value="UniProtKB-KW"/>
</dbReference>
<dbReference type="SUPFAM" id="SSF144052">
    <property type="entry name" value="Thermophilic metalloprotease-like"/>
    <property type="match status" value="1"/>
</dbReference>
<comment type="cofactor">
    <cofactor evidence="3">
        <name>Zn(2+)</name>
        <dbReference type="ChEBI" id="CHEBI:29105"/>
    </cofactor>
</comment>
<evidence type="ECO:0000256" key="9">
    <source>
        <dbReference type="ARBA" id="ARBA00023049"/>
    </source>
</evidence>
<dbReference type="Proteomes" id="UP000324209">
    <property type="component" value="Chromosome"/>
</dbReference>
<keyword evidence="5 10" id="KW-0031">Aminopeptidase</keyword>
<evidence type="ECO:0000256" key="5">
    <source>
        <dbReference type="ARBA" id="ARBA00022438"/>
    </source>
</evidence>
<keyword evidence="11" id="KW-1185">Reference proteome</keyword>
<dbReference type="Gene3D" id="3.40.1830.10">
    <property type="entry name" value="Thermophilic metalloprotease (M29)"/>
    <property type="match status" value="1"/>
</dbReference>
<comment type="cofactor">
    <cofactor evidence="1">
        <name>Co(2+)</name>
        <dbReference type="ChEBI" id="CHEBI:48828"/>
    </cofactor>
</comment>
<dbReference type="InterPro" id="IPR035097">
    <property type="entry name" value="M29_N-terminal"/>
</dbReference>
<evidence type="ECO:0000256" key="3">
    <source>
        <dbReference type="ARBA" id="ARBA00001947"/>
    </source>
</evidence>
<evidence type="ECO:0000256" key="2">
    <source>
        <dbReference type="ARBA" id="ARBA00001946"/>
    </source>
</evidence>
<gene>
    <name evidence="10" type="ORF">EXM22_13185</name>
</gene>
<dbReference type="InterPro" id="IPR000787">
    <property type="entry name" value="Peptidase_M29"/>
</dbReference>
<protein>
    <submittedName>
        <fullName evidence="10">Aminopeptidase</fullName>
    </submittedName>
</protein>
<evidence type="ECO:0000313" key="11">
    <source>
        <dbReference type="Proteomes" id="UP000324209"/>
    </source>
</evidence>
<organism evidence="10 11">
    <name type="scientific">Oceanispirochaeta crateris</name>
    <dbReference type="NCBI Taxonomy" id="2518645"/>
    <lineage>
        <taxon>Bacteria</taxon>
        <taxon>Pseudomonadati</taxon>
        <taxon>Spirochaetota</taxon>
        <taxon>Spirochaetia</taxon>
        <taxon>Spirochaetales</taxon>
        <taxon>Spirochaetaceae</taxon>
        <taxon>Oceanispirochaeta</taxon>
    </lineage>
</organism>
<keyword evidence="9" id="KW-0482">Metalloprotease</keyword>
<keyword evidence="6" id="KW-0645">Protease</keyword>
<dbReference type="PANTHER" id="PTHR34448:SF3">
    <property type="entry name" value="AMINOPEPTIDASE AMPS"/>
    <property type="match status" value="1"/>
</dbReference>
<comment type="cofactor">
    <cofactor evidence="2">
        <name>Mg(2+)</name>
        <dbReference type="ChEBI" id="CHEBI:18420"/>
    </cofactor>
</comment>
<comment type="similarity">
    <text evidence="4">Belongs to the peptidase M29 family.</text>
</comment>
<proteinExistence type="inferred from homology"/>
<dbReference type="RefSeq" id="WP_149486976.1">
    <property type="nucleotide sequence ID" value="NZ_CP036150.1"/>
</dbReference>
<keyword evidence="7" id="KW-0479">Metal-binding</keyword>
<evidence type="ECO:0000256" key="6">
    <source>
        <dbReference type="ARBA" id="ARBA00022670"/>
    </source>
</evidence>